<feature type="compositionally biased region" description="Low complexity" evidence="1">
    <location>
        <begin position="47"/>
        <end position="65"/>
    </location>
</feature>
<dbReference type="OrthoDB" id="3261714at2759"/>
<evidence type="ECO:0000313" key="2">
    <source>
        <dbReference type="EMBL" id="RPD52776.1"/>
    </source>
</evidence>
<sequence>MSARAPFVPRPAPAPAPTSDKLPSPPPAGYEPFRPNGLLNPDAHIPSADNSHSADGSAAHASSSAKFKPLNLSGLGKANNGPQAQGPPSSRNNRHRSSVDGSAMLTRSPKPFSSAQHKHLAAPRPSSPFFPNAGLNSISVFRSPAPPQMQHPVDTDDLSPNNAHIVTTAQGPTREMKDLPARPPSAQPSDTFRFMDARVISGHRAPRSSSHPSLASIHEVDEEDGTASPRKIQQMAPPMDPHSQGSYSGDYVEDFEDSGHAESPHFTQVIRRVSKRPDRAAEEDEYEYGTGAKRYKMAPSQDEYASPFGGRRTPARFPGGEFERTATPAQNVPPPPARKIAGDDSKQALYRLLGQDLDICVEAHADAYTQARIKWSECSMEEWTKGADGGFSGILSRAFSMIATAELAGKFSNLIDEVKDHMSTKLALFASFHKSISEHRAVLTEHEQNLNGVRDSLVREGGAVVGGLKMGGEAAEV</sequence>
<proteinExistence type="predicted"/>
<evidence type="ECO:0000256" key="1">
    <source>
        <dbReference type="SAM" id="MobiDB-lite"/>
    </source>
</evidence>
<accession>A0A5C2RRI0</accession>
<keyword evidence="3" id="KW-1185">Reference proteome</keyword>
<feature type="region of interest" description="Disordered" evidence="1">
    <location>
        <begin position="140"/>
        <end position="260"/>
    </location>
</feature>
<dbReference type="Proteomes" id="UP000313359">
    <property type="component" value="Unassembled WGS sequence"/>
</dbReference>
<evidence type="ECO:0008006" key="4">
    <source>
        <dbReference type="Google" id="ProtNLM"/>
    </source>
</evidence>
<dbReference type="EMBL" id="ML122340">
    <property type="protein sequence ID" value="RPD52776.1"/>
    <property type="molecule type" value="Genomic_DNA"/>
</dbReference>
<name>A0A5C2RRI0_9APHY</name>
<protein>
    <recommendedName>
        <fullName evidence="4">Extracellular mutant protein 11 C-terminal domain-containing protein</fullName>
    </recommendedName>
</protein>
<feature type="compositionally biased region" description="Polar residues" evidence="1">
    <location>
        <begin position="158"/>
        <end position="171"/>
    </location>
</feature>
<evidence type="ECO:0000313" key="3">
    <source>
        <dbReference type="Proteomes" id="UP000313359"/>
    </source>
</evidence>
<gene>
    <name evidence="2" type="ORF">L227DRAFT_617521</name>
</gene>
<reference evidence="2" key="1">
    <citation type="journal article" date="2018" name="Genome Biol. Evol.">
        <title>Genomics and development of Lentinus tigrinus, a white-rot wood-decaying mushroom with dimorphic fruiting bodies.</title>
        <authorList>
            <person name="Wu B."/>
            <person name="Xu Z."/>
            <person name="Knudson A."/>
            <person name="Carlson A."/>
            <person name="Chen N."/>
            <person name="Kovaka S."/>
            <person name="LaButti K."/>
            <person name="Lipzen A."/>
            <person name="Pennachio C."/>
            <person name="Riley R."/>
            <person name="Schakwitz W."/>
            <person name="Umezawa K."/>
            <person name="Ohm R.A."/>
            <person name="Grigoriev I.V."/>
            <person name="Nagy L.G."/>
            <person name="Gibbons J."/>
            <person name="Hibbett D."/>
        </authorList>
    </citation>
    <scope>NUCLEOTIDE SEQUENCE [LARGE SCALE GENOMIC DNA]</scope>
    <source>
        <strain evidence="2">ALCF2SS1-6</strain>
    </source>
</reference>
<organism evidence="2 3">
    <name type="scientific">Lentinus tigrinus ALCF2SS1-6</name>
    <dbReference type="NCBI Taxonomy" id="1328759"/>
    <lineage>
        <taxon>Eukaryota</taxon>
        <taxon>Fungi</taxon>
        <taxon>Dikarya</taxon>
        <taxon>Basidiomycota</taxon>
        <taxon>Agaricomycotina</taxon>
        <taxon>Agaricomycetes</taxon>
        <taxon>Polyporales</taxon>
        <taxon>Polyporaceae</taxon>
        <taxon>Lentinus</taxon>
    </lineage>
</organism>
<feature type="region of interest" description="Disordered" evidence="1">
    <location>
        <begin position="1"/>
        <end position="128"/>
    </location>
</feature>
<dbReference type="AlphaFoldDB" id="A0A5C2RRI0"/>